<dbReference type="AlphaFoldDB" id="A0A165DHV3"/>
<evidence type="ECO:0000313" key="2">
    <source>
        <dbReference type="EMBL" id="KZT52826.1"/>
    </source>
</evidence>
<dbReference type="InParanoid" id="A0A165DHV3"/>
<evidence type="ECO:0000256" key="1">
    <source>
        <dbReference type="SAM" id="MobiDB-lite"/>
    </source>
</evidence>
<organism evidence="2 3">
    <name type="scientific">Calocera cornea HHB12733</name>
    <dbReference type="NCBI Taxonomy" id="1353952"/>
    <lineage>
        <taxon>Eukaryota</taxon>
        <taxon>Fungi</taxon>
        <taxon>Dikarya</taxon>
        <taxon>Basidiomycota</taxon>
        <taxon>Agaricomycotina</taxon>
        <taxon>Dacrymycetes</taxon>
        <taxon>Dacrymycetales</taxon>
        <taxon>Dacrymycetaceae</taxon>
        <taxon>Calocera</taxon>
    </lineage>
</organism>
<sequence>MVLDRPEPGPDFGIPSAGLRSSPRQLACSSTTGTYGHRLTRTNVYRTPTRSSLDLPTPRRTSDIPHSR</sequence>
<keyword evidence="3" id="KW-1185">Reference proteome</keyword>
<reference evidence="2 3" key="1">
    <citation type="journal article" date="2016" name="Mol. Biol. Evol.">
        <title>Comparative Genomics of Early-Diverging Mushroom-Forming Fungi Provides Insights into the Origins of Lignocellulose Decay Capabilities.</title>
        <authorList>
            <person name="Nagy L.G."/>
            <person name="Riley R."/>
            <person name="Tritt A."/>
            <person name="Adam C."/>
            <person name="Daum C."/>
            <person name="Floudas D."/>
            <person name="Sun H."/>
            <person name="Yadav J.S."/>
            <person name="Pangilinan J."/>
            <person name="Larsson K.H."/>
            <person name="Matsuura K."/>
            <person name="Barry K."/>
            <person name="Labutti K."/>
            <person name="Kuo R."/>
            <person name="Ohm R.A."/>
            <person name="Bhattacharya S.S."/>
            <person name="Shirouzu T."/>
            <person name="Yoshinaga Y."/>
            <person name="Martin F.M."/>
            <person name="Grigoriev I.V."/>
            <person name="Hibbett D.S."/>
        </authorList>
    </citation>
    <scope>NUCLEOTIDE SEQUENCE [LARGE SCALE GENOMIC DNA]</scope>
    <source>
        <strain evidence="2 3">HHB12733</strain>
    </source>
</reference>
<accession>A0A165DHV3</accession>
<name>A0A165DHV3_9BASI</name>
<dbReference type="Proteomes" id="UP000076842">
    <property type="component" value="Unassembled WGS sequence"/>
</dbReference>
<feature type="region of interest" description="Disordered" evidence="1">
    <location>
        <begin position="1"/>
        <end position="68"/>
    </location>
</feature>
<evidence type="ECO:0000313" key="3">
    <source>
        <dbReference type="Proteomes" id="UP000076842"/>
    </source>
</evidence>
<dbReference type="EMBL" id="KV424054">
    <property type="protein sequence ID" value="KZT52826.1"/>
    <property type="molecule type" value="Genomic_DNA"/>
</dbReference>
<proteinExistence type="predicted"/>
<gene>
    <name evidence="2" type="ORF">CALCODRAFT_501825</name>
</gene>
<feature type="compositionally biased region" description="Polar residues" evidence="1">
    <location>
        <begin position="22"/>
        <end position="34"/>
    </location>
</feature>
<feature type="compositionally biased region" description="Polar residues" evidence="1">
    <location>
        <begin position="41"/>
        <end position="54"/>
    </location>
</feature>
<protein>
    <submittedName>
        <fullName evidence="2">Uncharacterized protein</fullName>
    </submittedName>
</protein>